<evidence type="ECO:0000256" key="1">
    <source>
        <dbReference type="SAM" id="MobiDB-lite"/>
    </source>
</evidence>
<accession>A0A833QHD4</accession>
<evidence type="ECO:0000313" key="3">
    <source>
        <dbReference type="Proteomes" id="UP000623129"/>
    </source>
</evidence>
<evidence type="ECO:0000313" key="2">
    <source>
        <dbReference type="EMBL" id="KAF3320408.1"/>
    </source>
</evidence>
<feature type="compositionally biased region" description="Low complexity" evidence="1">
    <location>
        <begin position="28"/>
        <end position="39"/>
    </location>
</feature>
<name>A0A833QHD4_9POAL</name>
<comment type="caution">
    <text evidence="2">The sequence shown here is derived from an EMBL/GenBank/DDBJ whole genome shotgun (WGS) entry which is preliminary data.</text>
</comment>
<dbReference type="EMBL" id="SWLB01000041">
    <property type="protein sequence ID" value="KAF3320408.1"/>
    <property type="molecule type" value="Genomic_DNA"/>
</dbReference>
<proteinExistence type="predicted"/>
<dbReference type="AlphaFoldDB" id="A0A833QHD4"/>
<protein>
    <submittedName>
        <fullName evidence="2">Uncharacterized protein</fullName>
    </submittedName>
</protein>
<feature type="region of interest" description="Disordered" evidence="1">
    <location>
        <begin position="16"/>
        <end position="39"/>
    </location>
</feature>
<organism evidence="2 3">
    <name type="scientific">Carex littledalei</name>
    <dbReference type="NCBI Taxonomy" id="544730"/>
    <lineage>
        <taxon>Eukaryota</taxon>
        <taxon>Viridiplantae</taxon>
        <taxon>Streptophyta</taxon>
        <taxon>Embryophyta</taxon>
        <taxon>Tracheophyta</taxon>
        <taxon>Spermatophyta</taxon>
        <taxon>Magnoliopsida</taxon>
        <taxon>Liliopsida</taxon>
        <taxon>Poales</taxon>
        <taxon>Cyperaceae</taxon>
        <taxon>Cyperoideae</taxon>
        <taxon>Cariceae</taxon>
        <taxon>Carex</taxon>
        <taxon>Carex subgen. Euthyceras</taxon>
    </lineage>
</organism>
<reference evidence="2" key="1">
    <citation type="submission" date="2020-01" db="EMBL/GenBank/DDBJ databases">
        <title>Genome sequence of Kobresia littledalei, the first chromosome-level genome in the family Cyperaceae.</title>
        <authorList>
            <person name="Qu G."/>
        </authorList>
    </citation>
    <scope>NUCLEOTIDE SEQUENCE</scope>
    <source>
        <strain evidence="2">C.B.Clarke</strain>
        <tissue evidence="2">Leaf</tissue>
    </source>
</reference>
<gene>
    <name evidence="2" type="ORF">FCM35_KLT21993</name>
</gene>
<dbReference type="Proteomes" id="UP000623129">
    <property type="component" value="Unassembled WGS sequence"/>
</dbReference>
<keyword evidence="3" id="KW-1185">Reference proteome</keyword>
<sequence length="119" mass="13743">MAKHRMIKVKFQEMKKRCDEPNHRASSRRFPCSSSSSSSFLSHLVAKSSRTTSPRYDVADHAWRRIAIRWELSMGNIVGLDGQDAPVRSRATISMRVARFMTNVLRKKVLFLTSDWTRS</sequence>